<evidence type="ECO:0000313" key="9">
    <source>
        <dbReference type="Proteomes" id="UP000267900"/>
    </source>
</evidence>
<dbReference type="InterPro" id="IPR038765">
    <property type="entry name" value="Papain-like_cys_pep_sf"/>
</dbReference>
<feature type="domain" description="NlpC/P60" evidence="7">
    <location>
        <begin position="268"/>
        <end position="396"/>
    </location>
</feature>
<sequence>MAGSLPGVITPVPGHARPGGEPVSGRFERVVRLVRAVRLVHASALAVSTVLAVTAAPAPTAVAAPAEPPGQPVSALLTRLRALYRQAEEATEAYDATDDKLKKQRARTDRLNEALADARIALTAGRAEAGRIAREQYRGSRGLSPYVQFLLSDSPRQAMDRGHEIRRAADHRANAVERLTDGERRAAGLAREAREALNKQLTLAAERKRQRDAVQERLGEVERLLASLDGAQLAALRRAEADGIGDAQRRLLASGALNGSLGGDRAPSEEGVKALEYAFQQVGKPYVWGAEGPDAFDCSGLTSQAWAHAGDVIPRTSQEQWKTLPKVPLNELRPGDLVLYFEGATHVALYVGHGQVVQAPRPGDVVKVSPIATNPLLGAVRPDAGEPPVVEMVDYVPPAAGTFASDI</sequence>
<dbReference type="GO" id="GO:0006508">
    <property type="term" value="P:proteolysis"/>
    <property type="evidence" value="ECO:0007669"/>
    <property type="project" value="UniProtKB-KW"/>
</dbReference>
<evidence type="ECO:0000256" key="2">
    <source>
        <dbReference type="ARBA" id="ARBA00022670"/>
    </source>
</evidence>
<proteinExistence type="inferred from homology"/>
<keyword evidence="9" id="KW-1185">Reference proteome</keyword>
<dbReference type="InterPro" id="IPR051794">
    <property type="entry name" value="PG_Endopeptidase_C40"/>
</dbReference>
<name>A0A3S9PMH7_STRLT</name>
<feature type="coiled-coil region" evidence="5">
    <location>
        <begin position="73"/>
        <end position="121"/>
    </location>
</feature>
<gene>
    <name evidence="8" type="ORF">EKH77_21960</name>
</gene>
<evidence type="ECO:0000256" key="5">
    <source>
        <dbReference type="SAM" id="Coils"/>
    </source>
</evidence>
<dbReference type="PANTHER" id="PTHR47359">
    <property type="entry name" value="PEPTIDOGLYCAN DL-ENDOPEPTIDASE CWLO"/>
    <property type="match status" value="1"/>
</dbReference>
<evidence type="ECO:0000313" key="8">
    <source>
        <dbReference type="EMBL" id="AZQ73525.1"/>
    </source>
</evidence>
<evidence type="ECO:0000256" key="4">
    <source>
        <dbReference type="ARBA" id="ARBA00022807"/>
    </source>
</evidence>
<dbReference type="EMBL" id="CP034587">
    <property type="protein sequence ID" value="AZQ73525.1"/>
    <property type="molecule type" value="Genomic_DNA"/>
</dbReference>
<dbReference type="AlphaFoldDB" id="A0A3S9PMH7"/>
<protein>
    <recommendedName>
        <fullName evidence="7">NlpC/P60 domain-containing protein</fullName>
    </recommendedName>
</protein>
<keyword evidence="2" id="KW-0645">Protease</keyword>
<keyword evidence="5" id="KW-0175">Coiled coil</keyword>
<dbReference type="GO" id="GO:0008234">
    <property type="term" value="F:cysteine-type peptidase activity"/>
    <property type="evidence" value="ECO:0007669"/>
    <property type="project" value="UniProtKB-KW"/>
</dbReference>
<organism evidence="8 9">
    <name type="scientific">Streptomyces luteoverticillatus</name>
    <name type="common">Streptoverticillium luteoverticillatus</name>
    <dbReference type="NCBI Taxonomy" id="66425"/>
    <lineage>
        <taxon>Bacteria</taxon>
        <taxon>Bacillati</taxon>
        <taxon>Actinomycetota</taxon>
        <taxon>Actinomycetes</taxon>
        <taxon>Kitasatosporales</taxon>
        <taxon>Streptomycetaceae</taxon>
        <taxon>Streptomyces</taxon>
    </lineage>
</organism>
<dbReference type="Gene3D" id="3.90.1720.10">
    <property type="entry name" value="endopeptidase domain like (from Nostoc punctiforme)"/>
    <property type="match status" value="1"/>
</dbReference>
<dbReference type="SUPFAM" id="SSF54001">
    <property type="entry name" value="Cysteine proteinases"/>
    <property type="match status" value="1"/>
</dbReference>
<feature type="region of interest" description="Disordered" evidence="6">
    <location>
        <begin position="1"/>
        <end position="20"/>
    </location>
</feature>
<dbReference type="PANTHER" id="PTHR47359:SF3">
    <property type="entry name" value="NLP_P60 DOMAIN-CONTAINING PROTEIN-RELATED"/>
    <property type="match status" value="1"/>
</dbReference>
<accession>A0A3S9PMH7</accession>
<dbReference type="Proteomes" id="UP000267900">
    <property type="component" value="Chromosome"/>
</dbReference>
<comment type="similarity">
    <text evidence="1">Belongs to the peptidase C40 family.</text>
</comment>
<dbReference type="Pfam" id="PF00877">
    <property type="entry name" value="NLPC_P60"/>
    <property type="match status" value="1"/>
</dbReference>
<dbReference type="OrthoDB" id="5177647at2"/>
<evidence type="ECO:0000256" key="3">
    <source>
        <dbReference type="ARBA" id="ARBA00022801"/>
    </source>
</evidence>
<dbReference type="InterPro" id="IPR000064">
    <property type="entry name" value="NLP_P60_dom"/>
</dbReference>
<keyword evidence="4" id="KW-0788">Thiol protease</keyword>
<dbReference type="PROSITE" id="PS51935">
    <property type="entry name" value="NLPC_P60"/>
    <property type="match status" value="1"/>
</dbReference>
<reference evidence="8 9" key="1">
    <citation type="submission" date="2018-12" db="EMBL/GenBank/DDBJ databases">
        <title>The whole draft genome of Streptomyce luteoverticillatus CGMCC 15060.</title>
        <authorList>
            <person name="Feng Z."/>
            <person name="Chen G."/>
            <person name="Zhang J."/>
            <person name="Zhu H."/>
            <person name="Yu X."/>
            <person name="Zhang W."/>
            <person name="Zhang X."/>
        </authorList>
    </citation>
    <scope>NUCLEOTIDE SEQUENCE [LARGE SCALE GENOMIC DNA]</scope>
    <source>
        <strain evidence="8 9">CGMCC 15060</strain>
    </source>
</reference>
<keyword evidence="3" id="KW-0378">Hydrolase</keyword>
<evidence type="ECO:0000256" key="6">
    <source>
        <dbReference type="SAM" id="MobiDB-lite"/>
    </source>
</evidence>
<evidence type="ECO:0000256" key="1">
    <source>
        <dbReference type="ARBA" id="ARBA00007074"/>
    </source>
</evidence>
<evidence type="ECO:0000259" key="7">
    <source>
        <dbReference type="PROSITE" id="PS51935"/>
    </source>
</evidence>